<dbReference type="SUPFAM" id="SSF52540">
    <property type="entry name" value="P-loop containing nucleoside triphosphate hydrolases"/>
    <property type="match status" value="1"/>
</dbReference>
<dbReference type="InterPro" id="IPR014001">
    <property type="entry name" value="Helicase_ATP-bd"/>
</dbReference>
<gene>
    <name evidence="2" type="ORF">HPU229334_08230</name>
</gene>
<protein>
    <submittedName>
        <fullName evidence="2">Uncharacterized protein</fullName>
    </submittedName>
</protein>
<dbReference type="EMBL" id="JNOC01000043">
    <property type="protein sequence ID" value="KPH55429.1"/>
    <property type="molecule type" value="Genomic_DNA"/>
</dbReference>
<proteinExistence type="predicted"/>
<dbReference type="InterPro" id="IPR001650">
    <property type="entry name" value="Helicase_C-like"/>
</dbReference>
<dbReference type="InterPro" id="IPR006935">
    <property type="entry name" value="Helicase/UvrB_N"/>
</dbReference>
<dbReference type="PATRIC" id="fig|35818.11.peg.1627"/>
<evidence type="ECO:0000313" key="3">
    <source>
        <dbReference type="Proteomes" id="UP000037997"/>
    </source>
</evidence>
<keyword evidence="1" id="KW-0378">Hydrolase</keyword>
<dbReference type="GO" id="GO:0006281">
    <property type="term" value="P:DNA repair"/>
    <property type="evidence" value="ECO:0007669"/>
    <property type="project" value="TreeGrafter"/>
</dbReference>
<organism evidence="2 3">
    <name type="scientific">Helicobacter pullorum</name>
    <dbReference type="NCBI Taxonomy" id="35818"/>
    <lineage>
        <taxon>Bacteria</taxon>
        <taxon>Pseudomonadati</taxon>
        <taxon>Campylobacterota</taxon>
        <taxon>Epsilonproteobacteria</taxon>
        <taxon>Campylobacterales</taxon>
        <taxon>Helicobacteraceae</taxon>
        <taxon>Helicobacter</taxon>
    </lineage>
</organism>
<dbReference type="GO" id="GO:0003677">
    <property type="term" value="F:DNA binding"/>
    <property type="evidence" value="ECO:0007669"/>
    <property type="project" value="InterPro"/>
</dbReference>
<dbReference type="Gene3D" id="3.40.50.300">
    <property type="entry name" value="P-loop containing nucleotide triphosphate hydrolases"/>
    <property type="match status" value="2"/>
</dbReference>
<reference evidence="2 3" key="1">
    <citation type="submission" date="2014-06" db="EMBL/GenBank/DDBJ databases">
        <title>Helicobacter pullorum isolates in fresh chicken meat - phenotypic and genotypic features.</title>
        <authorList>
            <person name="Borges V."/>
            <person name="Santos A."/>
            <person name="Correia C.B."/>
            <person name="Saraiva M."/>
            <person name="Menard A."/>
            <person name="Vieira L."/>
            <person name="Sampaio D.A."/>
            <person name="Gomes J.P."/>
            <person name="Oleastro M."/>
        </authorList>
    </citation>
    <scope>NUCLEOTIDE SEQUENCE [LARGE SCALE GENOMIC DNA]</scope>
    <source>
        <strain evidence="2 3">229334/12</strain>
    </source>
</reference>
<name>A0A0N0LTN4_9HELI</name>
<dbReference type="PANTHER" id="PTHR45766:SF6">
    <property type="entry name" value="SWI_SNF-RELATED MATRIX-ASSOCIATED ACTIN-DEPENDENT REGULATOR OF CHROMATIN SUBFAMILY A-LIKE PROTEIN 1"/>
    <property type="match status" value="1"/>
</dbReference>
<dbReference type="Pfam" id="PF00271">
    <property type="entry name" value="Helicase_C"/>
    <property type="match status" value="1"/>
</dbReference>
<dbReference type="Proteomes" id="UP000037997">
    <property type="component" value="Unassembled WGS sequence"/>
</dbReference>
<dbReference type="InterPro" id="IPR027417">
    <property type="entry name" value="P-loop_NTPase"/>
</dbReference>
<evidence type="ECO:0000313" key="2">
    <source>
        <dbReference type="EMBL" id="KPH55429.1"/>
    </source>
</evidence>
<dbReference type="SMART" id="SM00487">
    <property type="entry name" value="DEXDc"/>
    <property type="match status" value="1"/>
</dbReference>
<dbReference type="GO" id="GO:0005524">
    <property type="term" value="F:ATP binding"/>
    <property type="evidence" value="ECO:0007669"/>
    <property type="project" value="InterPro"/>
</dbReference>
<evidence type="ECO:0000256" key="1">
    <source>
        <dbReference type="ARBA" id="ARBA00022801"/>
    </source>
</evidence>
<dbReference type="PANTHER" id="PTHR45766">
    <property type="entry name" value="DNA ANNEALING HELICASE AND ENDONUCLEASE ZRANB3 FAMILY MEMBER"/>
    <property type="match status" value="1"/>
</dbReference>
<dbReference type="GO" id="GO:0031297">
    <property type="term" value="P:replication fork processing"/>
    <property type="evidence" value="ECO:0007669"/>
    <property type="project" value="TreeGrafter"/>
</dbReference>
<accession>A0A0N0LTN4</accession>
<dbReference type="GO" id="GO:0016787">
    <property type="term" value="F:hydrolase activity"/>
    <property type="evidence" value="ECO:0007669"/>
    <property type="project" value="UniProtKB-KW"/>
</dbReference>
<sequence length="812" mass="91971">METMNFQEFLLNNAATIKEQLSNIVNPHFKGLENPKAYAKDLESLLGLKRNPFPTQATIVSAGVQHLRKNKSLLLSSEMGTGKTIMGISISHLLYKENGGNVFLMSPSHLVPKWAEEIEKTLGVGDNKVVDYEIIIVKNYLTMAYFKNIKKEKGKIRFFICSKEIAKLSYPRAEAQLTHNYVVVKTATNWQIKCASCGGVLKEYEEIPDSLVKSQPQSLELFVEIEGEKVLCDDQNFFDFETKRGSLYHTFEPIEKCKKCRRIYTPKEAQHTFKTWFRGIKKEALKGVNTRVGVAEYIKRQLPKGFIDLLILDEIHELKGGDTAQGYAFGQLASCSKKVLGLTGTLLNGYASSLFYILYRMNPELMLSLGFSYSDVGLFIEKYGAFELSYKNSNEVEHEEGVVTRKGRKGQKTKELPKIHPLLIKDLLPMTLFLRLDEMNFELPNYDEEVISVPLDEAFGIDYLSYISDISSAIIENKSLLGVLASDSLSVPDLPFVSKDAMDRQGNCYASYLAPVDEDYITNKDKALVAELEKELELGRSCLVYVTFSNLGVADRIVKILEANFPDKRVRFLDSKIKADRRDIWIKENPCDILVCNPELVKTGLDLLGFPTIIFYETGYNVSTLKQASRRAWRIGQKEACKVKFLTYANTPQQTALALMSRKIKALNSLDGRLVTTEKELASFAGECSIQEQIAQSILKGNDSSSDEVQTSGWTFKAREWNEFEAYYLEAQQNQSLKEVAPVVVAKEKTAPKKDYLETHFEETQSSLVNITFVENGKRKSAMMTQKDILEMLESDKENNSRKNYQLSLPLF</sequence>
<dbReference type="AlphaFoldDB" id="A0A0N0LTN4"/>
<comment type="caution">
    <text evidence="2">The sequence shown here is derived from an EMBL/GenBank/DDBJ whole genome shotgun (WGS) entry which is preliminary data.</text>
</comment>
<dbReference type="OrthoDB" id="5317115at2"/>
<dbReference type="PROSITE" id="PS51192">
    <property type="entry name" value="HELICASE_ATP_BIND_1"/>
    <property type="match status" value="1"/>
</dbReference>
<dbReference type="Pfam" id="PF04851">
    <property type="entry name" value="ResIII"/>
    <property type="match status" value="1"/>
</dbReference>
<dbReference type="RefSeq" id="WP_054198198.1">
    <property type="nucleotide sequence ID" value="NZ_JNOC01000043.1"/>
</dbReference>